<reference evidence="1" key="1">
    <citation type="submission" date="2019-12" db="EMBL/GenBank/DDBJ databases">
        <title>Microbes associate with the intestines of laboratory mice.</title>
        <authorList>
            <person name="Navarre W."/>
            <person name="Wong E."/>
        </authorList>
    </citation>
    <scope>NUCLEOTIDE SEQUENCE</scope>
    <source>
        <strain evidence="1">NM79_F5</strain>
    </source>
</reference>
<dbReference type="EMBL" id="WSRQ01000015">
    <property type="protein sequence ID" value="MVX64228.1"/>
    <property type="molecule type" value="Genomic_DNA"/>
</dbReference>
<dbReference type="Pfam" id="PF05521">
    <property type="entry name" value="Phage_HCP"/>
    <property type="match status" value="1"/>
</dbReference>
<dbReference type="RefSeq" id="WP_160359224.1">
    <property type="nucleotide sequence ID" value="NZ_WSRQ01000015.1"/>
</dbReference>
<dbReference type="InterPro" id="IPR038666">
    <property type="entry name" value="SSP1_head-tail_sf"/>
</dbReference>
<organism evidence="1 2">
    <name type="scientific">Clostridium chromiireducens</name>
    <dbReference type="NCBI Taxonomy" id="225345"/>
    <lineage>
        <taxon>Bacteria</taxon>
        <taxon>Bacillati</taxon>
        <taxon>Bacillota</taxon>
        <taxon>Clostridia</taxon>
        <taxon>Eubacteriales</taxon>
        <taxon>Clostridiaceae</taxon>
        <taxon>Clostridium</taxon>
    </lineage>
</organism>
<dbReference type="Proteomes" id="UP000656077">
    <property type="component" value="Unassembled WGS sequence"/>
</dbReference>
<dbReference type="Gene3D" id="2.40.10.270">
    <property type="entry name" value="Bacteriophage SPP1 head-tail adaptor protein"/>
    <property type="match status" value="1"/>
</dbReference>
<evidence type="ECO:0000313" key="1">
    <source>
        <dbReference type="EMBL" id="MVX64228.1"/>
    </source>
</evidence>
<gene>
    <name evidence="1" type="ORF">GKZ28_11055</name>
</gene>
<sequence length="108" mass="12627">MPIGDLRHRITLQKFTTVVNENGFEEEAWQDYETVWASGSNLSGREYYQAATVQAEKTVKFLIRYIEEVDTSMRILFKNKQYNITSIDNMKYTNKYIEIKALEVESSG</sequence>
<dbReference type="InterPro" id="IPR008767">
    <property type="entry name" value="Phage_SPP1_head-tail_adaptor"/>
</dbReference>
<dbReference type="NCBIfam" id="TIGR01563">
    <property type="entry name" value="gp16_SPP1"/>
    <property type="match status" value="1"/>
</dbReference>
<name>A0A964RM37_9CLOT</name>
<dbReference type="AlphaFoldDB" id="A0A964RM37"/>
<evidence type="ECO:0000313" key="2">
    <source>
        <dbReference type="Proteomes" id="UP000656077"/>
    </source>
</evidence>
<accession>A0A964RM37</accession>
<protein>
    <submittedName>
        <fullName evidence="1">Phage head closure protein</fullName>
    </submittedName>
</protein>
<comment type="caution">
    <text evidence="1">The sequence shown here is derived from an EMBL/GenBank/DDBJ whole genome shotgun (WGS) entry which is preliminary data.</text>
</comment>
<proteinExistence type="predicted"/>